<dbReference type="GeneID" id="112494038"/>
<evidence type="ECO:0000256" key="1">
    <source>
        <dbReference type="SAM" id="MobiDB-lite"/>
    </source>
</evidence>
<feature type="compositionally biased region" description="Basic residues" evidence="1">
    <location>
        <begin position="258"/>
        <end position="271"/>
    </location>
</feature>
<keyword evidence="2" id="KW-1185">Reference proteome</keyword>
<name>A0AAJ7VZ62_CEPCN</name>
<dbReference type="RefSeq" id="XP_024938584.1">
    <property type="nucleotide sequence ID" value="XM_025082816.1"/>
</dbReference>
<gene>
    <name evidence="3" type="primary">LOC112494038</name>
</gene>
<accession>A0AAJ7VZ62</accession>
<sequence length="313" mass="35525">MTDCSEPTIRKSNLVLTQDCGTCTARMGCDNYFGKIGNLINKCKDVFVPFKGCQGVREQRKIGKDCLIGSDVREVSGARKEGILRTDKYKYDNAEHGQFEKREEKRQNLFCDDKVDGFNEDDRSIKGLFRNVTSEQDMSDSTRRCDSRVADKILKITESKKIGNSKTDIHCETRIQRVCKRIKRTASKKIGYFTVNKCLDKESDNVNDIISSHGSIDSDTGTTKQFLKNILDSAFLGIEKRLKIQRDDSETCVSNKSSRSRSGSRHRIKNVHSRESLHGFGKKSQNCGTNTLTNDFSNIQVCHNAHCPLARRW</sequence>
<reference evidence="3" key="1">
    <citation type="submission" date="2025-08" db="UniProtKB">
        <authorList>
            <consortium name="RefSeq"/>
        </authorList>
    </citation>
    <scope>IDENTIFICATION</scope>
</reference>
<feature type="region of interest" description="Disordered" evidence="1">
    <location>
        <begin position="249"/>
        <end position="283"/>
    </location>
</feature>
<protein>
    <submittedName>
        <fullName evidence="3">Uncharacterized protein LOC112494038 isoform X1</fullName>
    </submittedName>
</protein>
<organism evidence="2 3">
    <name type="scientific">Cephus cinctus</name>
    <name type="common">Wheat stem sawfly</name>
    <dbReference type="NCBI Taxonomy" id="211228"/>
    <lineage>
        <taxon>Eukaryota</taxon>
        <taxon>Metazoa</taxon>
        <taxon>Ecdysozoa</taxon>
        <taxon>Arthropoda</taxon>
        <taxon>Hexapoda</taxon>
        <taxon>Insecta</taxon>
        <taxon>Pterygota</taxon>
        <taxon>Neoptera</taxon>
        <taxon>Endopterygota</taxon>
        <taxon>Hymenoptera</taxon>
        <taxon>Cephoidea</taxon>
        <taxon>Cephidae</taxon>
        <taxon>Cephus</taxon>
    </lineage>
</organism>
<proteinExistence type="predicted"/>
<dbReference type="AlphaFoldDB" id="A0AAJ7VZ62"/>
<dbReference type="Proteomes" id="UP000694920">
    <property type="component" value="Unplaced"/>
</dbReference>
<evidence type="ECO:0000313" key="3">
    <source>
        <dbReference type="RefSeq" id="XP_024938584.1"/>
    </source>
</evidence>
<evidence type="ECO:0000313" key="2">
    <source>
        <dbReference type="Proteomes" id="UP000694920"/>
    </source>
</evidence>
<dbReference type="KEGG" id="ccin:112494038"/>